<dbReference type="SUPFAM" id="SSF55729">
    <property type="entry name" value="Acyl-CoA N-acyltransferases (Nat)"/>
    <property type="match status" value="1"/>
</dbReference>
<evidence type="ECO:0000259" key="1">
    <source>
        <dbReference type="PROSITE" id="PS51186"/>
    </source>
</evidence>
<dbReference type="Proteomes" id="UP000609064">
    <property type="component" value="Unassembled WGS sequence"/>
</dbReference>
<dbReference type="EMBL" id="BMKK01000006">
    <property type="protein sequence ID" value="GGD65209.1"/>
    <property type="molecule type" value="Genomic_DNA"/>
</dbReference>
<dbReference type="PROSITE" id="PS51186">
    <property type="entry name" value="GNAT"/>
    <property type="match status" value="1"/>
</dbReference>
<reference evidence="2" key="2">
    <citation type="submission" date="2020-09" db="EMBL/GenBank/DDBJ databases">
        <authorList>
            <person name="Sun Q."/>
            <person name="Zhou Y."/>
        </authorList>
    </citation>
    <scope>NUCLEOTIDE SEQUENCE</scope>
    <source>
        <strain evidence="2">CGMCC 1.15958</strain>
    </source>
</reference>
<dbReference type="CDD" id="cd04301">
    <property type="entry name" value="NAT_SF"/>
    <property type="match status" value="1"/>
</dbReference>
<evidence type="ECO:0000313" key="2">
    <source>
        <dbReference type="EMBL" id="GGD65209.1"/>
    </source>
</evidence>
<keyword evidence="3" id="KW-1185">Reference proteome</keyword>
<comment type="caution">
    <text evidence="2">The sequence shown here is derived from an EMBL/GenBank/DDBJ whole genome shotgun (WGS) entry which is preliminary data.</text>
</comment>
<dbReference type="GO" id="GO:0016747">
    <property type="term" value="F:acyltransferase activity, transferring groups other than amino-acyl groups"/>
    <property type="evidence" value="ECO:0007669"/>
    <property type="project" value="InterPro"/>
</dbReference>
<accession>A0A916YWZ0</accession>
<proteinExistence type="predicted"/>
<dbReference type="RefSeq" id="WP_188767183.1">
    <property type="nucleotide sequence ID" value="NZ_BMKK01000006.1"/>
</dbReference>
<name>A0A916YWZ0_9BACT</name>
<dbReference type="Gene3D" id="3.40.630.30">
    <property type="match status" value="1"/>
</dbReference>
<dbReference type="InterPro" id="IPR016181">
    <property type="entry name" value="Acyl_CoA_acyltransferase"/>
</dbReference>
<sequence length="154" mass="17585">MNTNANVIIREGTIAECIEISEKIPEFSSGNHSEESYLQRLSNTQYLILVAEKDQQVVGFKVGYDRYQDGSFYSWLGGVLSENRKEGIAAQLANEQEKWVSEQGFSSITLKTRNRFGAMLIFALKNGFLIENIEIKENAEDNRIILRKMLKIDK</sequence>
<organism evidence="2 3">
    <name type="scientific">Emticicia aquatilis</name>
    <dbReference type="NCBI Taxonomy" id="1537369"/>
    <lineage>
        <taxon>Bacteria</taxon>
        <taxon>Pseudomonadati</taxon>
        <taxon>Bacteroidota</taxon>
        <taxon>Cytophagia</taxon>
        <taxon>Cytophagales</taxon>
        <taxon>Leadbetterellaceae</taxon>
        <taxon>Emticicia</taxon>
    </lineage>
</organism>
<dbReference type="Pfam" id="PF00583">
    <property type="entry name" value="Acetyltransf_1"/>
    <property type="match status" value="1"/>
</dbReference>
<feature type="domain" description="N-acetyltransferase" evidence="1">
    <location>
        <begin position="7"/>
        <end position="151"/>
    </location>
</feature>
<reference evidence="2" key="1">
    <citation type="journal article" date="2014" name="Int. J. Syst. Evol. Microbiol.">
        <title>Complete genome sequence of Corynebacterium casei LMG S-19264T (=DSM 44701T), isolated from a smear-ripened cheese.</title>
        <authorList>
            <consortium name="US DOE Joint Genome Institute (JGI-PGF)"/>
            <person name="Walter F."/>
            <person name="Albersmeier A."/>
            <person name="Kalinowski J."/>
            <person name="Ruckert C."/>
        </authorList>
    </citation>
    <scope>NUCLEOTIDE SEQUENCE</scope>
    <source>
        <strain evidence="2">CGMCC 1.15958</strain>
    </source>
</reference>
<gene>
    <name evidence="2" type="ORF">GCM10011514_31570</name>
</gene>
<protein>
    <submittedName>
        <fullName evidence="2">N-acetyltransferase</fullName>
    </submittedName>
</protein>
<evidence type="ECO:0000313" key="3">
    <source>
        <dbReference type="Proteomes" id="UP000609064"/>
    </source>
</evidence>
<dbReference type="AlphaFoldDB" id="A0A916YWZ0"/>
<dbReference type="InterPro" id="IPR000182">
    <property type="entry name" value="GNAT_dom"/>
</dbReference>